<dbReference type="Proteomes" id="UP001596174">
    <property type="component" value="Unassembled WGS sequence"/>
</dbReference>
<dbReference type="InterPro" id="IPR024344">
    <property type="entry name" value="MDMPI_metal-binding"/>
</dbReference>
<dbReference type="InterPro" id="IPR034660">
    <property type="entry name" value="DinB/YfiT-like"/>
</dbReference>
<reference evidence="4" key="1">
    <citation type="journal article" date="2019" name="Int. J. Syst. Evol. Microbiol.">
        <title>The Global Catalogue of Microorganisms (GCM) 10K type strain sequencing project: providing services to taxonomists for standard genome sequencing and annotation.</title>
        <authorList>
            <consortium name="The Broad Institute Genomics Platform"/>
            <consortium name="The Broad Institute Genome Sequencing Center for Infectious Disease"/>
            <person name="Wu L."/>
            <person name="Ma J."/>
        </authorList>
    </citation>
    <scope>NUCLEOTIDE SEQUENCE [LARGE SCALE GENOMIC DNA]</scope>
    <source>
        <strain evidence="4">JCM 4816</strain>
    </source>
</reference>
<gene>
    <name evidence="3" type="ORF">ACFP3V_03515</name>
</gene>
<evidence type="ECO:0000313" key="3">
    <source>
        <dbReference type="EMBL" id="MFC5906288.1"/>
    </source>
</evidence>
<sequence length="253" mass="27495">MLEFDGYLDSVQGDAARLIEIAGFADRGAKVPSCPEWTVADLLVHTGQVHRWVHRILTTRAQARVPWAEIPHREPAGEGLAAWFAEGAGLVVAALRDAGPDAVAWGWAGEDTGAWWARRMAQETLVHRLDGELAIGQLTAVPPELAVDNIDELLHNALSPVARAYPRRGLLADAAPLHLHATDVTGGEWTLYGDGERWLRWETGHAKGEAAVRGTAQQLLLWLNKRLPEGDPGPEVFGDSAVAALWREGLTLD</sequence>
<evidence type="ECO:0000259" key="2">
    <source>
        <dbReference type="Pfam" id="PF11716"/>
    </source>
</evidence>
<dbReference type="Pfam" id="PF07398">
    <property type="entry name" value="MDMPI_C"/>
    <property type="match status" value="1"/>
</dbReference>
<dbReference type="PANTHER" id="PTHR40758">
    <property type="entry name" value="CONSERVED PROTEIN"/>
    <property type="match status" value="1"/>
</dbReference>
<name>A0ABW1FW90_9ACTN</name>
<keyword evidence="3" id="KW-0413">Isomerase</keyword>
<dbReference type="PANTHER" id="PTHR40758:SF1">
    <property type="entry name" value="CONSERVED PROTEIN"/>
    <property type="match status" value="1"/>
</dbReference>
<proteinExistence type="predicted"/>
<protein>
    <submittedName>
        <fullName evidence="3">Maleylpyruvate isomerase family mycothiol-dependent enzyme</fullName>
    </submittedName>
</protein>
<evidence type="ECO:0000259" key="1">
    <source>
        <dbReference type="Pfam" id="PF07398"/>
    </source>
</evidence>
<evidence type="ECO:0000313" key="4">
    <source>
        <dbReference type="Proteomes" id="UP001596174"/>
    </source>
</evidence>
<dbReference type="GO" id="GO:0016853">
    <property type="term" value="F:isomerase activity"/>
    <property type="evidence" value="ECO:0007669"/>
    <property type="project" value="UniProtKB-KW"/>
</dbReference>
<organism evidence="3 4">
    <name type="scientific">Streptacidiphilus monticola</name>
    <dbReference type="NCBI Taxonomy" id="2161674"/>
    <lineage>
        <taxon>Bacteria</taxon>
        <taxon>Bacillati</taxon>
        <taxon>Actinomycetota</taxon>
        <taxon>Actinomycetes</taxon>
        <taxon>Kitasatosporales</taxon>
        <taxon>Streptomycetaceae</taxon>
        <taxon>Streptacidiphilus</taxon>
    </lineage>
</organism>
<dbReference type="SUPFAM" id="SSF109854">
    <property type="entry name" value="DinB/YfiT-like putative metalloenzymes"/>
    <property type="match status" value="1"/>
</dbReference>
<dbReference type="RefSeq" id="WP_380579548.1">
    <property type="nucleotide sequence ID" value="NZ_JBHSQJ010000010.1"/>
</dbReference>
<dbReference type="InterPro" id="IPR017517">
    <property type="entry name" value="Maleyloyr_isom"/>
</dbReference>
<dbReference type="EMBL" id="JBHSQJ010000010">
    <property type="protein sequence ID" value="MFC5906288.1"/>
    <property type="molecule type" value="Genomic_DNA"/>
</dbReference>
<accession>A0ABW1FW90</accession>
<dbReference type="NCBIfam" id="TIGR03083">
    <property type="entry name" value="maleylpyruvate isomerase family mycothiol-dependent enzyme"/>
    <property type="match status" value="1"/>
</dbReference>
<feature type="domain" description="Mycothiol-dependent maleylpyruvate isomerase metal-binding" evidence="2">
    <location>
        <begin position="15"/>
        <end position="130"/>
    </location>
</feature>
<keyword evidence="4" id="KW-1185">Reference proteome</keyword>
<comment type="caution">
    <text evidence="3">The sequence shown here is derived from an EMBL/GenBank/DDBJ whole genome shotgun (WGS) entry which is preliminary data.</text>
</comment>
<feature type="domain" description="MDMPI C-terminal" evidence="1">
    <location>
        <begin position="144"/>
        <end position="244"/>
    </location>
</feature>
<dbReference type="Pfam" id="PF11716">
    <property type="entry name" value="MDMPI_N"/>
    <property type="match status" value="1"/>
</dbReference>
<dbReference type="InterPro" id="IPR010872">
    <property type="entry name" value="MDMPI_C-term_domain"/>
</dbReference>